<dbReference type="GO" id="GO:0003700">
    <property type="term" value="F:DNA-binding transcription factor activity"/>
    <property type="evidence" value="ECO:0007669"/>
    <property type="project" value="InterPro"/>
</dbReference>
<dbReference type="EMBL" id="QEKH01000019">
    <property type="protein sequence ID" value="PVY39804.1"/>
    <property type="molecule type" value="Genomic_DNA"/>
</dbReference>
<dbReference type="SMART" id="SM00342">
    <property type="entry name" value="HTH_ARAC"/>
    <property type="match status" value="1"/>
</dbReference>
<evidence type="ECO:0000256" key="3">
    <source>
        <dbReference type="ARBA" id="ARBA00023163"/>
    </source>
</evidence>
<dbReference type="GO" id="GO:0043565">
    <property type="term" value="F:sequence-specific DNA binding"/>
    <property type="evidence" value="ECO:0007669"/>
    <property type="project" value="InterPro"/>
</dbReference>
<keyword evidence="2 5" id="KW-0238">DNA-binding</keyword>
<keyword evidence="6" id="KW-1185">Reference proteome</keyword>
<dbReference type="Gene3D" id="2.60.120.10">
    <property type="entry name" value="Jelly Rolls"/>
    <property type="match status" value="1"/>
</dbReference>
<evidence type="ECO:0000313" key="6">
    <source>
        <dbReference type="Proteomes" id="UP000245959"/>
    </source>
</evidence>
<comment type="caution">
    <text evidence="5">The sequence shown here is derived from an EMBL/GenBank/DDBJ whole genome shotgun (WGS) entry which is preliminary data.</text>
</comment>
<reference evidence="5 6" key="1">
    <citation type="submission" date="2018-04" db="EMBL/GenBank/DDBJ databases">
        <title>Genomic Encyclopedia of Type Strains, Phase IV (KMG-IV): sequencing the most valuable type-strain genomes for metagenomic binning, comparative biology and taxonomic classification.</title>
        <authorList>
            <person name="Goeker M."/>
        </authorList>
    </citation>
    <scope>NUCLEOTIDE SEQUENCE [LARGE SCALE GENOMIC DNA]</scope>
    <source>
        <strain evidence="5 6">DSM 14823</strain>
    </source>
</reference>
<proteinExistence type="predicted"/>
<dbReference type="InterPro" id="IPR014710">
    <property type="entry name" value="RmlC-like_jellyroll"/>
</dbReference>
<organism evidence="5 6">
    <name type="scientific">Victivallis vadensis</name>
    <dbReference type="NCBI Taxonomy" id="172901"/>
    <lineage>
        <taxon>Bacteria</taxon>
        <taxon>Pseudomonadati</taxon>
        <taxon>Lentisphaerota</taxon>
        <taxon>Lentisphaeria</taxon>
        <taxon>Victivallales</taxon>
        <taxon>Victivallaceae</taxon>
        <taxon>Victivallis</taxon>
    </lineage>
</organism>
<dbReference type="SUPFAM" id="SSF46689">
    <property type="entry name" value="Homeodomain-like"/>
    <property type="match status" value="2"/>
</dbReference>
<keyword evidence="1" id="KW-0805">Transcription regulation</keyword>
<sequence length="263" mass="30483">MDVLRENQEMCLPIFSFSHYFDNSTNVPVHTHPATELIYQAGGQCTVTIGKEKFLCTPGDLLVISPETAHNQISEGPVKTVFVTAVIDARLLSSRTRLIHFGNDPWTPRLMNMIQEMSREVRYELCGGVLYSLVRHIAQFERDQEFGTRNRIVTRAIKLIEANFNRPLNTKLIARSVGVSESYLRAVFLREKKISIFLFLQNYRMAHARRLLQQPYCDIKEVAFQCGYPDAGYFARQFKKIHLCSPTEFRFKLQTRPEFDLRL</sequence>
<evidence type="ECO:0000256" key="2">
    <source>
        <dbReference type="ARBA" id="ARBA00023125"/>
    </source>
</evidence>
<gene>
    <name evidence="5" type="ORF">C8D82_11945</name>
</gene>
<dbReference type="InterPro" id="IPR037923">
    <property type="entry name" value="HTH-like"/>
</dbReference>
<dbReference type="PANTHER" id="PTHR43280">
    <property type="entry name" value="ARAC-FAMILY TRANSCRIPTIONAL REGULATOR"/>
    <property type="match status" value="1"/>
</dbReference>
<dbReference type="InterPro" id="IPR003313">
    <property type="entry name" value="AraC-bd"/>
</dbReference>
<dbReference type="InterPro" id="IPR009057">
    <property type="entry name" value="Homeodomain-like_sf"/>
</dbReference>
<feature type="domain" description="HTH araC/xylS-type" evidence="4">
    <location>
        <begin position="154"/>
        <end position="252"/>
    </location>
</feature>
<name>A0A2U1ATP0_9BACT</name>
<dbReference type="Pfam" id="PF12833">
    <property type="entry name" value="HTH_18"/>
    <property type="match status" value="1"/>
</dbReference>
<dbReference type="SUPFAM" id="SSF51215">
    <property type="entry name" value="Regulatory protein AraC"/>
    <property type="match status" value="1"/>
</dbReference>
<accession>A0A2U1ATP0</accession>
<dbReference type="Gene3D" id="1.10.10.60">
    <property type="entry name" value="Homeodomain-like"/>
    <property type="match status" value="1"/>
</dbReference>
<dbReference type="InterPro" id="IPR020449">
    <property type="entry name" value="Tscrpt_reg_AraC-type_HTH"/>
</dbReference>
<evidence type="ECO:0000256" key="1">
    <source>
        <dbReference type="ARBA" id="ARBA00023015"/>
    </source>
</evidence>
<dbReference type="OrthoDB" id="9791615at2"/>
<dbReference type="GeneID" id="78295861"/>
<dbReference type="RefSeq" id="WP_116884570.1">
    <property type="nucleotide sequence ID" value="NZ_CABMMC010000007.1"/>
</dbReference>
<dbReference type="Proteomes" id="UP000245959">
    <property type="component" value="Unassembled WGS sequence"/>
</dbReference>
<keyword evidence="3" id="KW-0804">Transcription</keyword>
<dbReference type="PANTHER" id="PTHR43280:SF10">
    <property type="entry name" value="REGULATORY PROTEIN POCR"/>
    <property type="match status" value="1"/>
</dbReference>
<dbReference type="PROSITE" id="PS01124">
    <property type="entry name" value="HTH_ARAC_FAMILY_2"/>
    <property type="match status" value="1"/>
</dbReference>
<evidence type="ECO:0000313" key="5">
    <source>
        <dbReference type="EMBL" id="PVY39804.1"/>
    </source>
</evidence>
<dbReference type="InterPro" id="IPR018060">
    <property type="entry name" value="HTH_AraC"/>
</dbReference>
<dbReference type="Pfam" id="PF02311">
    <property type="entry name" value="AraC_binding"/>
    <property type="match status" value="1"/>
</dbReference>
<dbReference type="AlphaFoldDB" id="A0A2U1ATP0"/>
<evidence type="ECO:0000259" key="4">
    <source>
        <dbReference type="PROSITE" id="PS01124"/>
    </source>
</evidence>
<protein>
    <submittedName>
        <fullName evidence="5">AraC-like DNA-binding protein</fullName>
    </submittedName>
</protein>
<dbReference type="PRINTS" id="PR00032">
    <property type="entry name" value="HTHARAC"/>
</dbReference>